<keyword evidence="2" id="KW-1185">Reference proteome</keyword>
<dbReference type="OrthoDB" id="2333076at2759"/>
<gene>
    <name evidence="1" type="ORF">F8M41_010612</name>
</gene>
<accession>A0A8H4EUW8</accession>
<comment type="caution">
    <text evidence="1">The sequence shown here is derived from an EMBL/GenBank/DDBJ whole genome shotgun (WGS) entry which is preliminary data.</text>
</comment>
<evidence type="ECO:0000313" key="1">
    <source>
        <dbReference type="EMBL" id="KAF0558083.1"/>
    </source>
</evidence>
<dbReference type="Proteomes" id="UP000439903">
    <property type="component" value="Unassembled WGS sequence"/>
</dbReference>
<proteinExistence type="predicted"/>
<organism evidence="1 2">
    <name type="scientific">Gigaspora margarita</name>
    <dbReference type="NCBI Taxonomy" id="4874"/>
    <lineage>
        <taxon>Eukaryota</taxon>
        <taxon>Fungi</taxon>
        <taxon>Fungi incertae sedis</taxon>
        <taxon>Mucoromycota</taxon>
        <taxon>Glomeromycotina</taxon>
        <taxon>Glomeromycetes</taxon>
        <taxon>Diversisporales</taxon>
        <taxon>Gigasporaceae</taxon>
        <taxon>Gigaspora</taxon>
    </lineage>
</organism>
<name>A0A8H4EUW8_GIGMA</name>
<evidence type="ECO:0000313" key="2">
    <source>
        <dbReference type="Proteomes" id="UP000439903"/>
    </source>
</evidence>
<dbReference type="EMBL" id="WTPW01000023">
    <property type="protein sequence ID" value="KAF0558083.1"/>
    <property type="molecule type" value="Genomic_DNA"/>
</dbReference>
<reference evidence="1 2" key="1">
    <citation type="journal article" date="2019" name="Environ. Microbiol.">
        <title>At the nexus of three kingdoms: the genome of the mycorrhizal fungus Gigaspora margarita provides insights into plant, endobacterial and fungal interactions.</title>
        <authorList>
            <person name="Venice F."/>
            <person name="Ghignone S."/>
            <person name="Salvioli di Fossalunga A."/>
            <person name="Amselem J."/>
            <person name="Novero M."/>
            <person name="Xianan X."/>
            <person name="Sedzielewska Toro K."/>
            <person name="Morin E."/>
            <person name="Lipzen A."/>
            <person name="Grigoriev I.V."/>
            <person name="Henrissat B."/>
            <person name="Martin F.M."/>
            <person name="Bonfante P."/>
        </authorList>
    </citation>
    <scope>NUCLEOTIDE SEQUENCE [LARGE SCALE GENOMIC DNA]</scope>
    <source>
        <strain evidence="1 2">BEG34</strain>
    </source>
</reference>
<dbReference type="AlphaFoldDB" id="A0A8H4EUW8"/>
<protein>
    <submittedName>
        <fullName evidence="1">Uncharacterized protein</fullName>
    </submittedName>
</protein>
<sequence>MSDNREPTLKNTIKKLDWFSYLFSEDVNITADEQGFNFSYPIRNIDNPFKQAIEQKKSHCRLNKVNFTFIPTIEFDYRTLTFNGSPNEITKDKDKLNTYNNCYVSTNGGISQRRVLVEKDFRRSESQCNQERTYILYSVSDNFEDIIENLEDRRVGVLKIDYYYEYFNRAIVT</sequence>